<comment type="caution">
    <text evidence="1">The sequence shown here is derived from an EMBL/GenBank/DDBJ whole genome shotgun (WGS) entry which is preliminary data.</text>
</comment>
<name>A0A6A2YMK8_HIBSY</name>
<reference evidence="1" key="1">
    <citation type="submission" date="2019-09" db="EMBL/GenBank/DDBJ databases">
        <title>Draft genome information of white flower Hibiscus syriacus.</title>
        <authorList>
            <person name="Kim Y.-M."/>
        </authorList>
    </citation>
    <scope>NUCLEOTIDE SEQUENCE [LARGE SCALE GENOMIC DNA]</scope>
    <source>
        <strain evidence="1">YM2019G1</strain>
    </source>
</reference>
<evidence type="ECO:0000313" key="2">
    <source>
        <dbReference type="Proteomes" id="UP000436088"/>
    </source>
</evidence>
<sequence>MISPKIEISHFLIYSGTVRLNLDPFNEHNDADLWEALERAHLKDVIRRNAFGLDAEHNTPEELLANEESAFSRMVQSTGPANAEYLRSSVFGGEENRLSGEHATRLDGRMRWQASSRWAAAAQFAIAVSLTSSLNDLQRERNDEVIDDMLQQHQVPRDRWWPALYRIIEALAAMSRLGQHNRLQQLELGFEDGSMDWDEIGT</sequence>
<dbReference type="Proteomes" id="UP000436088">
    <property type="component" value="Unassembled WGS sequence"/>
</dbReference>
<dbReference type="Gene3D" id="3.40.50.300">
    <property type="entry name" value="P-loop containing nucleotide triphosphate hydrolases"/>
    <property type="match status" value="1"/>
</dbReference>
<dbReference type="InterPro" id="IPR027417">
    <property type="entry name" value="P-loop_NTPase"/>
</dbReference>
<dbReference type="AlphaFoldDB" id="A0A6A2YMK8"/>
<protein>
    <submittedName>
        <fullName evidence="1">Uncharacterized protein</fullName>
    </submittedName>
</protein>
<keyword evidence="2" id="KW-1185">Reference proteome</keyword>
<proteinExistence type="predicted"/>
<dbReference type="EMBL" id="VEPZ02001323">
    <property type="protein sequence ID" value="KAE8680581.1"/>
    <property type="molecule type" value="Genomic_DNA"/>
</dbReference>
<gene>
    <name evidence="1" type="ORF">F3Y22_tig00111378pilonHSYRG00059</name>
</gene>
<evidence type="ECO:0000313" key="1">
    <source>
        <dbReference type="EMBL" id="KAE8680581.1"/>
    </source>
</evidence>
<organism evidence="1 2">
    <name type="scientific">Hibiscus syriacus</name>
    <name type="common">Rose of Sharon</name>
    <dbReference type="NCBI Taxonomy" id="106335"/>
    <lineage>
        <taxon>Eukaryota</taxon>
        <taxon>Viridiplantae</taxon>
        <taxon>Streptophyta</taxon>
        <taxon>Embryophyta</taxon>
        <taxon>Tracheophyta</taxon>
        <taxon>Spermatophyta</taxon>
        <taxon>Magnoliopsida</taxon>
        <taxon>eudicotyledons</taxon>
        <taxon>Gunneridae</taxon>
        <taxon>Pentapetalae</taxon>
        <taxon>rosids</taxon>
        <taxon>malvids</taxon>
        <taxon>Malvales</taxon>
        <taxon>Malvaceae</taxon>
        <taxon>Malvoideae</taxon>
        <taxon>Hibiscus</taxon>
    </lineage>
</organism>
<accession>A0A6A2YMK8</accession>